<evidence type="ECO:0000256" key="8">
    <source>
        <dbReference type="PIRSR" id="PIRSR615500-1"/>
    </source>
</evidence>
<dbReference type="Gene3D" id="3.50.30.30">
    <property type="match status" value="1"/>
</dbReference>
<dbReference type="Pfam" id="PF17766">
    <property type="entry name" value="fn3_6"/>
    <property type="match status" value="1"/>
</dbReference>
<evidence type="ECO:0000256" key="4">
    <source>
        <dbReference type="ARBA" id="ARBA00022670"/>
    </source>
</evidence>
<proteinExistence type="inferred from homology"/>
<keyword evidence="3" id="KW-0964">Secreted</keyword>
<dbReference type="Gene3D" id="3.30.70.80">
    <property type="entry name" value="Peptidase S8 propeptide/proteinase inhibitor I9"/>
    <property type="match status" value="1"/>
</dbReference>
<feature type="domain" description="Peptidase S8/S53" evidence="10">
    <location>
        <begin position="102"/>
        <end position="546"/>
    </location>
</feature>
<organism evidence="13">
    <name type="scientific">Fagus sylvatica</name>
    <name type="common">Beechnut</name>
    <dbReference type="NCBI Taxonomy" id="28930"/>
    <lineage>
        <taxon>Eukaryota</taxon>
        <taxon>Viridiplantae</taxon>
        <taxon>Streptophyta</taxon>
        <taxon>Embryophyta</taxon>
        <taxon>Tracheophyta</taxon>
        <taxon>Spermatophyta</taxon>
        <taxon>Magnoliopsida</taxon>
        <taxon>eudicotyledons</taxon>
        <taxon>Gunneridae</taxon>
        <taxon>Pentapetalae</taxon>
        <taxon>rosids</taxon>
        <taxon>fabids</taxon>
        <taxon>Fagales</taxon>
        <taxon>Fagaceae</taxon>
        <taxon>Fagus</taxon>
    </lineage>
</organism>
<dbReference type="CDD" id="cd04852">
    <property type="entry name" value="Peptidases_S8_3"/>
    <property type="match status" value="1"/>
</dbReference>
<dbReference type="InterPro" id="IPR000209">
    <property type="entry name" value="Peptidase_S8/S53_dom"/>
</dbReference>
<comment type="subcellular location">
    <subcellularLocation>
        <location evidence="1">Secreted</location>
    </subcellularLocation>
</comment>
<evidence type="ECO:0008006" key="14">
    <source>
        <dbReference type="Google" id="ProtNLM"/>
    </source>
</evidence>
<feature type="domain" description="Inhibitor I9" evidence="11">
    <location>
        <begin position="14"/>
        <end position="75"/>
    </location>
</feature>
<dbReference type="InterPro" id="IPR041469">
    <property type="entry name" value="Subtilisin-like_FN3"/>
</dbReference>
<evidence type="ECO:0000259" key="10">
    <source>
        <dbReference type="Pfam" id="PF00082"/>
    </source>
</evidence>
<dbReference type="EMBL" id="OIVN01000446">
    <property type="protein sequence ID" value="SPC80335.1"/>
    <property type="molecule type" value="Genomic_DNA"/>
</dbReference>
<feature type="active site" description="Charge relay system" evidence="8 9">
    <location>
        <position position="495"/>
    </location>
</feature>
<dbReference type="InterPro" id="IPR037045">
    <property type="entry name" value="S8pro/Inhibitor_I9_sf"/>
</dbReference>
<comment type="similarity">
    <text evidence="2 9">Belongs to the peptidase S8 family.</text>
</comment>
<dbReference type="InterPro" id="IPR023828">
    <property type="entry name" value="Peptidase_S8_Ser-AS"/>
</dbReference>
<feature type="active site" description="Charge relay system" evidence="8 9">
    <location>
        <position position="169"/>
    </location>
</feature>
<dbReference type="PANTHER" id="PTHR10795">
    <property type="entry name" value="PROPROTEIN CONVERTASE SUBTILISIN/KEXIN"/>
    <property type="match status" value="1"/>
</dbReference>
<dbReference type="InterPro" id="IPR010259">
    <property type="entry name" value="S8pro/Inhibitor_I9"/>
</dbReference>
<dbReference type="GO" id="GO:0005576">
    <property type="term" value="C:extracellular region"/>
    <property type="evidence" value="ECO:0007669"/>
    <property type="project" value="UniProtKB-SubCell"/>
</dbReference>
<dbReference type="InterPro" id="IPR036852">
    <property type="entry name" value="Peptidase_S8/S53_dom_sf"/>
</dbReference>
<dbReference type="Gene3D" id="2.60.40.2310">
    <property type="match status" value="1"/>
</dbReference>
<dbReference type="InterPro" id="IPR034197">
    <property type="entry name" value="Peptidases_S8_3"/>
</dbReference>
<evidence type="ECO:0000313" key="13">
    <source>
        <dbReference type="EMBL" id="SPC80335.1"/>
    </source>
</evidence>
<name>A0A2N9EZS1_FAGSY</name>
<dbReference type="PROSITE" id="PS00138">
    <property type="entry name" value="SUBTILASE_SER"/>
    <property type="match status" value="1"/>
</dbReference>
<protein>
    <recommendedName>
        <fullName evidence="14">Subtilisin-like protease fibronectin type-III domain-containing protein</fullName>
    </recommendedName>
</protein>
<keyword evidence="7 9" id="KW-0720">Serine protease</keyword>
<keyword evidence="4 9" id="KW-0645">Protease</keyword>
<dbReference type="AlphaFoldDB" id="A0A2N9EZS1"/>
<dbReference type="PRINTS" id="PR00723">
    <property type="entry name" value="SUBTILISIN"/>
</dbReference>
<sequence length="706" mass="75452">MSLLCGAAIEDRKVHIVYMGSLPEGEYSPLSHHLSILQEVVEGSSVENSFIRSYKRSFNGFAAKLTDYEKQKLAKLSNFTQLRSWDFMGVNEMIKRNPTVESDVIIGVIDSGIWPESKSFEDEGFGPAPKKWKGTCRGGKNFTCNNKIIGARYYSTMFGAQSARDDVGHGSHTASIAAGNKVKDASFYGLARGTARGGVPSARIAAYKVCHPAGCGAADVLAAFDDAIADGVDILSVSVGFGGPSDSSENPMAITPDAFTEDPITIGTFHAMQKGILTSHSAGNNGPMYRTLSNIAPWELTVAASTTDRRIIDKVVLGNGKILTGNSVNSFSLNGTKLPLIYGKDVSSNCSEFDAGLCREGCLDTNLVKGKIVLCNQSMAGVVAYTAGAAGAILLNEPTQDYSSIVPLPELLLNFFDHATVMSYMLSNKNPQASILKSETIKDNDAPTVASFSSRGPNSIALDIMKPDVTAPGVEILAASTHDRSLNYNILSGTSMACPHATASAVYVKTFHPDWSPSSIKSALMTTAWPMNDTKSPDNEFAYGSGHIDPIKAVNPGLVYEALTGDYIKMLCGIGVDPKKLKLISGDNSTCPKKSDNVSPKNLNYPSMAAVVSPMKPFTISFHRTVKNVGFAKSTYKAKIFPNSKLIIKVVPEVLSFESLNEKKSFVVSVTGRGLPAMSIESASLVWSDGTHSVRSPIIVHNITNA</sequence>
<reference evidence="13" key="1">
    <citation type="submission" date="2018-02" db="EMBL/GenBank/DDBJ databases">
        <authorList>
            <person name="Cohen D.B."/>
            <person name="Kent A.D."/>
        </authorList>
    </citation>
    <scope>NUCLEOTIDE SEQUENCE</scope>
</reference>
<dbReference type="Pfam" id="PF00082">
    <property type="entry name" value="Peptidase_S8"/>
    <property type="match status" value="1"/>
</dbReference>
<keyword evidence="6 9" id="KW-0378">Hydrolase</keyword>
<evidence type="ECO:0000256" key="5">
    <source>
        <dbReference type="ARBA" id="ARBA00022729"/>
    </source>
</evidence>
<dbReference type="InterPro" id="IPR015500">
    <property type="entry name" value="Peptidase_S8_subtilisin-rel"/>
</dbReference>
<dbReference type="PROSITE" id="PS51892">
    <property type="entry name" value="SUBTILASE"/>
    <property type="match status" value="1"/>
</dbReference>
<evidence type="ECO:0000256" key="9">
    <source>
        <dbReference type="PROSITE-ProRule" id="PRU01240"/>
    </source>
</evidence>
<dbReference type="GO" id="GO:0006508">
    <property type="term" value="P:proteolysis"/>
    <property type="evidence" value="ECO:0007669"/>
    <property type="project" value="UniProtKB-KW"/>
</dbReference>
<keyword evidence="5" id="KW-0732">Signal</keyword>
<dbReference type="CDD" id="cd02120">
    <property type="entry name" value="PA_subtilisin_like"/>
    <property type="match status" value="1"/>
</dbReference>
<evidence type="ECO:0000256" key="6">
    <source>
        <dbReference type="ARBA" id="ARBA00022801"/>
    </source>
</evidence>
<dbReference type="SUPFAM" id="SSF52743">
    <property type="entry name" value="Subtilisin-like"/>
    <property type="match status" value="1"/>
</dbReference>
<evidence type="ECO:0000256" key="7">
    <source>
        <dbReference type="ARBA" id="ARBA00022825"/>
    </source>
</evidence>
<evidence type="ECO:0000256" key="1">
    <source>
        <dbReference type="ARBA" id="ARBA00004613"/>
    </source>
</evidence>
<evidence type="ECO:0000259" key="12">
    <source>
        <dbReference type="Pfam" id="PF17766"/>
    </source>
</evidence>
<accession>A0A2N9EZS1</accession>
<evidence type="ECO:0000256" key="3">
    <source>
        <dbReference type="ARBA" id="ARBA00022525"/>
    </source>
</evidence>
<evidence type="ECO:0000256" key="2">
    <source>
        <dbReference type="ARBA" id="ARBA00011073"/>
    </source>
</evidence>
<dbReference type="InterPro" id="IPR045051">
    <property type="entry name" value="SBT"/>
</dbReference>
<dbReference type="GO" id="GO:0004252">
    <property type="term" value="F:serine-type endopeptidase activity"/>
    <property type="evidence" value="ECO:0007669"/>
    <property type="project" value="UniProtKB-UniRule"/>
</dbReference>
<gene>
    <name evidence="13" type="ORF">FSB_LOCUS8217</name>
</gene>
<dbReference type="Pfam" id="PF05922">
    <property type="entry name" value="Inhibitor_I9"/>
    <property type="match status" value="1"/>
</dbReference>
<dbReference type="Gene3D" id="3.40.50.200">
    <property type="entry name" value="Peptidase S8/S53 domain"/>
    <property type="match status" value="1"/>
</dbReference>
<feature type="active site" description="Charge relay system" evidence="8 9">
    <location>
        <position position="110"/>
    </location>
</feature>
<feature type="domain" description="Subtilisin-like protease fibronectin type-III" evidence="12">
    <location>
        <begin position="602"/>
        <end position="700"/>
    </location>
</feature>
<evidence type="ECO:0000259" key="11">
    <source>
        <dbReference type="Pfam" id="PF05922"/>
    </source>
</evidence>